<protein>
    <submittedName>
        <fullName evidence="7">Membrane protein</fullName>
    </submittedName>
</protein>
<dbReference type="Proteomes" id="UP000295444">
    <property type="component" value="Unassembled WGS sequence"/>
</dbReference>
<gene>
    <name evidence="7" type="ORF">EV186_1021225</name>
</gene>
<dbReference type="PANTHER" id="PTHR30213">
    <property type="entry name" value="INNER MEMBRANE PROTEIN YHJD"/>
    <property type="match status" value="1"/>
</dbReference>
<evidence type="ECO:0000256" key="6">
    <source>
        <dbReference type="SAM" id="Phobius"/>
    </source>
</evidence>
<evidence type="ECO:0000256" key="2">
    <source>
        <dbReference type="ARBA" id="ARBA00022475"/>
    </source>
</evidence>
<feature type="transmembrane region" description="Helical" evidence="6">
    <location>
        <begin position="149"/>
        <end position="171"/>
    </location>
</feature>
<dbReference type="RefSeq" id="WP_133849952.1">
    <property type="nucleotide sequence ID" value="NZ_SNXZ01000002.1"/>
</dbReference>
<evidence type="ECO:0000313" key="7">
    <source>
        <dbReference type="EMBL" id="TDQ01357.1"/>
    </source>
</evidence>
<dbReference type="AlphaFoldDB" id="A0A4R6SI93"/>
<dbReference type="EMBL" id="SNXZ01000002">
    <property type="protein sequence ID" value="TDQ01357.1"/>
    <property type="molecule type" value="Genomic_DNA"/>
</dbReference>
<evidence type="ECO:0000256" key="5">
    <source>
        <dbReference type="ARBA" id="ARBA00023136"/>
    </source>
</evidence>
<dbReference type="PANTHER" id="PTHR30213:SF1">
    <property type="entry name" value="INNER MEMBRANE PROTEIN YHJD"/>
    <property type="match status" value="1"/>
</dbReference>
<accession>A0A4R6SI93</accession>
<comment type="subcellular location">
    <subcellularLocation>
        <location evidence="1">Cell membrane</location>
        <topology evidence="1">Multi-pass membrane protein</topology>
    </subcellularLocation>
</comment>
<dbReference type="OrthoDB" id="4127374at2"/>
<reference evidence="7 8" key="1">
    <citation type="submission" date="2019-03" db="EMBL/GenBank/DDBJ databases">
        <title>Genomic Encyclopedia of Type Strains, Phase IV (KMG-IV): sequencing the most valuable type-strain genomes for metagenomic binning, comparative biology and taxonomic classification.</title>
        <authorList>
            <person name="Goeker M."/>
        </authorList>
    </citation>
    <scope>NUCLEOTIDE SEQUENCE [LARGE SCALE GENOMIC DNA]</scope>
    <source>
        <strain evidence="7 8">DSM 45361</strain>
    </source>
</reference>
<keyword evidence="3 6" id="KW-0812">Transmembrane</keyword>
<evidence type="ECO:0000313" key="8">
    <source>
        <dbReference type="Proteomes" id="UP000295444"/>
    </source>
</evidence>
<keyword evidence="5 6" id="KW-0472">Membrane</keyword>
<keyword evidence="4 6" id="KW-1133">Transmembrane helix</keyword>
<feature type="transmembrane region" description="Helical" evidence="6">
    <location>
        <begin position="191"/>
        <end position="212"/>
    </location>
</feature>
<evidence type="ECO:0000256" key="4">
    <source>
        <dbReference type="ARBA" id="ARBA00022989"/>
    </source>
</evidence>
<sequence length="335" mass="36688">MTAEPRPSLLRRLRDRHSWLDNLSSTLGRYIEYNGDHYAAAITYYSLLSLVPLIMISASVVGFVVAGDAALVGEVRRVVVQALPRSLAGQVDDLVGSIIENRQQFGVLGLVVAVYSGWSWISNVRDALTAMWGQDKPDVSILRMVVTDVLNLIGLGAALVFSFVLTALGSGVNDWGLNLLNLEDTFVARTVLAVSTVVLALFTDWLVLLWVIARLPRRPVGFRYAVRGAVYAALGFEVLKQLGNLYLRLLSYSPTVIAFGALIGLLVFIYLAARMLLLTTVWTAMRTIRDSPTPPPAPPPAVIRPNVVDGGSRTKLLSVAVISALLSHWWTKRHK</sequence>
<keyword evidence="2" id="KW-1003">Cell membrane</keyword>
<organism evidence="7 8">
    <name type="scientific">Labedaea rhizosphaerae</name>
    <dbReference type="NCBI Taxonomy" id="598644"/>
    <lineage>
        <taxon>Bacteria</taxon>
        <taxon>Bacillati</taxon>
        <taxon>Actinomycetota</taxon>
        <taxon>Actinomycetes</taxon>
        <taxon>Pseudonocardiales</taxon>
        <taxon>Pseudonocardiaceae</taxon>
        <taxon>Labedaea</taxon>
    </lineage>
</organism>
<dbReference type="Pfam" id="PF03631">
    <property type="entry name" value="Virul_fac_BrkB"/>
    <property type="match status" value="1"/>
</dbReference>
<dbReference type="GO" id="GO:0005886">
    <property type="term" value="C:plasma membrane"/>
    <property type="evidence" value="ECO:0007669"/>
    <property type="project" value="UniProtKB-SubCell"/>
</dbReference>
<proteinExistence type="predicted"/>
<feature type="transmembrane region" description="Helical" evidence="6">
    <location>
        <begin position="255"/>
        <end position="277"/>
    </location>
</feature>
<feature type="transmembrane region" description="Helical" evidence="6">
    <location>
        <begin position="224"/>
        <end position="243"/>
    </location>
</feature>
<feature type="transmembrane region" description="Helical" evidence="6">
    <location>
        <begin position="42"/>
        <end position="67"/>
    </location>
</feature>
<evidence type="ECO:0000256" key="1">
    <source>
        <dbReference type="ARBA" id="ARBA00004651"/>
    </source>
</evidence>
<evidence type="ECO:0000256" key="3">
    <source>
        <dbReference type="ARBA" id="ARBA00022692"/>
    </source>
</evidence>
<comment type="caution">
    <text evidence="7">The sequence shown here is derived from an EMBL/GenBank/DDBJ whole genome shotgun (WGS) entry which is preliminary data.</text>
</comment>
<keyword evidence="8" id="KW-1185">Reference proteome</keyword>
<name>A0A4R6SI93_LABRH</name>
<dbReference type="InterPro" id="IPR017039">
    <property type="entry name" value="Virul_fac_BrkB"/>
</dbReference>